<accession>A0A6M3KK26</accession>
<sequence length="375" mass="42300">MKLTLKIKLLPTDEQTNLLLDTMKEANAVCNAISDVAWEKKIFNNFKLHHEVYHSYKATFKLSSQILVRCIAKVADAYKLDKKTKREFRPLGSIGYDSRIMTYKPNDIVSLWAIGGRIKIPFVCHNRNYLPYIKGEADLVYKKGKFYLFQTVDVPEEDIVDVEEFIGVDMGLIEIAALSNGKSFNSKKLNDYREKRQKVRSSLQSKGTKGCKKVLKRLSGKERTTSTIINHTISKQIVQLAKSEGKGIAIEDLKGIRFSANKKGKEFRTRVGKWNFNQLRSFLTYKCLLNGVKLVDVPPAYTSKTCHNCLHIGNRQGKKFTCNNCNSVFDADENAAKNIALLGTSVNSPEKPSMLYCQVHSFLGLKPIPSLCVGG</sequence>
<evidence type="ECO:0000256" key="1">
    <source>
        <dbReference type="ARBA" id="ARBA00023125"/>
    </source>
</evidence>
<dbReference type="EMBL" id="MT141519">
    <property type="protein sequence ID" value="QJA64397.1"/>
    <property type="molecule type" value="Genomic_DNA"/>
</dbReference>
<evidence type="ECO:0000259" key="2">
    <source>
        <dbReference type="Pfam" id="PF07282"/>
    </source>
</evidence>
<dbReference type="Pfam" id="PF07282">
    <property type="entry name" value="Cas12f1-like_TNB"/>
    <property type="match status" value="1"/>
</dbReference>
<name>A0A6M3KK26_9ZZZZ</name>
<evidence type="ECO:0000313" key="3">
    <source>
        <dbReference type="EMBL" id="QJA64397.1"/>
    </source>
</evidence>
<gene>
    <name evidence="4" type="ORF">MM415A00412_0038</name>
    <name evidence="3" type="ORF">MM415B00498_0012</name>
</gene>
<proteinExistence type="predicted"/>
<feature type="domain" description="Cas12f1-like TNB" evidence="2">
    <location>
        <begin position="276"/>
        <end position="339"/>
    </location>
</feature>
<dbReference type="NCBIfam" id="TIGR01766">
    <property type="entry name" value="IS200/IS605 family accessory protein TnpB-like domain"/>
    <property type="match status" value="1"/>
</dbReference>
<dbReference type="NCBIfam" id="NF040570">
    <property type="entry name" value="guided_TnpB"/>
    <property type="match status" value="1"/>
</dbReference>
<protein>
    <submittedName>
        <fullName evidence="4">Putative transposase</fullName>
    </submittedName>
</protein>
<dbReference type="AlphaFoldDB" id="A0A6M3KK26"/>
<dbReference type="EMBL" id="MT142485">
    <property type="protein sequence ID" value="QJA82366.1"/>
    <property type="molecule type" value="Genomic_DNA"/>
</dbReference>
<dbReference type="GO" id="GO:0003677">
    <property type="term" value="F:DNA binding"/>
    <property type="evidence" value="ECO:0007669"/>
    <property type="project" value="UniProtKB-KW"/>
</dbReference>
<organism evidence="4">
    <name type="scientific">viral metagenome</name>
    <dbReference type="NCBI Taxonomy" id="1070528"/>
    <lineage>
        <taxon>unclassified sequences</taxon>
        <taxon>metagenomes</taxon>
        <taxon>organismal metagenomes</taxon>
    </lineage>
</organism>
<dbReference type="InterPro" id="IPR010095">
    <property type="entry name" value="Cas12f1-like_TNB"/>
</dbReference>
<evidence type="ECO:0000313" key="4">
    <source>
        <dbReference type="EMBL" id="QJA82366.1"/>
    </source>
</evidence>
<reference evidence="4" key="1">
    <citation type="submission" date="2020-03" db="EMBL/GenBank/DDBJ databases">
        <title>The deep terrestrial virosphere.</title>
        <authorList>
            <person name="Holmfeldt K."/>
            <person name="Nilsson E."/>
            <person name="Simone D."/>
            <person name="Lopez-Fernandez M."/>
            <person name="Wu X."/>
            <person name="de Brujin I."/>
            <person name="Lundin D."/>
            <person name="Andersson A."/>
            <person name="Bertilsson S."/>
            <person name="Dopson M."/>
        </authorList>
    </citation>
    <scope>NUCLEOTIDE SEQUENCE</scope>
    <source>
        <strain evidence="4">MM415A00412</strain>
        <strain evidence="3">MM415B00498</strain>
    </source>
</reference>
<keyword evidence="1" id="KW-0238">DNA-binding</keyword>